<accession>A0ABV5BHX0</accession>
<dbReference type="RefSeq" id="WP_135699956.1">
    <property type="nucleotide sequence ID" value="NZ_JBHILI010000003.1"/>
</dbReference>
<dbReference type="Proteomes" id="UP001580391">
    <property type="component" value="Unassembled WGS sequence"/>
</dbReference>
<organism evidence="2 3">
    <name type="scientific">Leptospira wolffii</name>
    <dbReference type="NCBI Taxonomy" id="409998"/>
    <lineage>
        <taxon>Bacteria</taxon>
        <taxon>Pseudomonadati</taxon>
        <taxon>Spirochaetota</taxon>
        <taxon>Spirochaetia</taxon>
        <taxon>Leptospirales</taxon>
        <taxon>Leptospiraceae</taxon>
        <taxon>Leptospira</taxon>
    </lineage>
</organism>
<feature type="region of interest" description="Disordered" evidence="1">
    <location>
        <begin position="108"/>
        <end position="127"/>
    </location>
</feature>
<evidence type="ECO:0000313" key="2">
    <source>
        <dbReference type="EMBL" id="MFB5734913.1"/>
    </source>
</evidence>
<reference evidence="2 3" key="1">
    <citation type="submission" date="2024-09" db="EMBL/GenBank/DDBJ databases">
        <title>Taxonomic and Genotyping Characterization of Leptospira Strains isolated from Multiple Sources in Colombia highlights the importance of intermediate species.</title>
        <authorList>
            <person name="Torres Higuera L."/>
            <person name="Rojas Tapias D."/>
            <person name="Jimenez Velasquez S."/>
            <person name="Renjifo Ibanez C."/>
        </authorList>
    </citation>
    <scope>NUCLEOTIDE SEQUENCE [LARGE SCALE GENOMIC DNA]</scope>
    <source>
        <strain evidence="2 3">Lep080</strain>
    </source>
</reference>
<evidence type="ECO:0000313" key="3">
    <source>
        <dbReference type="Proteomes" id="UP001580391"/>
    </source>
</evidence>
<dbReference type="InterPro" id="IPR007922">
    <property type="entry name" value="DciA-like"/>
</dbReference>
<name>A0ABV5BHX0_9LEPT</name>
<proteinExistence type="predicted"/>
<evidence type="ECO:0000256" key="1">
    <source>
        <dbReference type="SAM" id="MobiDB-lite"/>
    </source>
</evidence>
<protein>
    <submittedName>
        <fullName evidence="2">DUF721 domain-containing protein</fullName>
    </submittedName>
</protein>
<dbReference type="PANTHER" id="PTHR36456">
    <property type="entry name" value="UPF0232 PROTEIN SCO3875"/>
    <property type="match status" value="1"/>
</dbReference>
<dbReference type="Pfam" id="PF05258">
    <property type="entry name" value="DciA"/>
    <property type="match status" value="1"/>
</dbReference>
<dbReference type="PANTHER" id="PTHR36456:SF1">
    <property type="entry name" value="UPF0232 PROTEIN SCO3875"/>
    <property type="match status" value="1"/>
</dbReference>
<gene>
    <name evidence="2" type="ORF">ACE5IX_00190</name>
</gene>
<comment type="caution">
    <text evidence="2">The sequence shown here is derived from an EMBL/GenBank/DDBJ whole genome shotgun (WGS) entry which is preliminary data.</text>
</comment>
<sequence length="153" mass="17457">MSSENLPHKIRSEEFRAMLGELGFTEESLYAKIAVQTLAKRWPDIIGPIYANQSEPFSIQDDTLIVITSHAAYKQEILFLKKRILNHCYRYLKENTVKKIEVRIGNVSRKDSKGPQPSAPKTGLEGKQDLVSLAEKETDPIAKKRLLDLIEYL</sequence>
<keyword evidence="3" id="KW-1185">Reference proteome</keyword>
<dbReference type="EMBL" id="JBHILJ010000001">
    <property type="protein sequence ID" value="MFB5734913.1"/>
    <property type="molecule type" value="Genomic_DNA"/>
</dbReference>